<dbReference type="PANTHER" id="PTHR46743">
    <property type="entry name" value="TEICHOIC ACIDS EXPORT ATP-BINDING PROTEIN TAGH"/>
    <property type="match status" value="1"/>
</dbReference>
<dbReference type="GO" id="GO:0016020">
    <property type="term" value="C:membrane"/>
    <property type="evidence" value="ECO:0007669"/>
    <property type="project" value="InterPro"/>
</dbReference>
<dbReference type="GO" id="GO:0005524">
    <property type="term" value="F:ATP binding"/>
    <property type="evidence" value="ECO:0007669"/>
    <property type="project" value="UniProtKB-KW"/>
</dbReference>
<evidence type="ECO:0000256" key="4">
    <source>
        <dbReference type="ARBA" id="ARBA00022840"/>
    </source>
</evidence>
<evidence type="ECO:0000259" key="6">
    <source>
        <dbReference type="PROSITE" id="PS50893"/>
    </source>
</evidence>
<dbReference type="PANTHER" id="PTHR46743:SF2">
    <property type="entry name" value="TEICHOIC ACIDS EXPORT ATP-BINDING PROTEIN TAGH"/>
    <property type="match status" value="1"/>
</dbReference>
<feature type="transmembrane region" description="Helical" evidence="5">
    <location>
        <begin position="302"/>
        <end position="323"/>
    </location>
</feature>
<organism evidence="7 8">
    <name type="scientific">Leuconostoc pseudomesenteroides</name>
    <dbReference type="NCBI Taxonomy" id="33968"/>
    <lineage>
        <taxon>Bacteria</taxon>
        <taxon>Bacillati</taxon>
        <taxon>Bacillota</taxon>
        <taxon>Bacilli</taxon>
        <taxon>Lactobacillales</taxon>
        <taxon>Lactobacillaceae</taxon>
        <taxon>Leuconostoc</taxon>
    </lineage>
</organism>
<dbReference type="SMART" id="SM00382">
    <property type="entry name" value="AAA"/>
    <property type="match status" value="1"/>
</dbReference>
<dbReference type="InterPro" id="IPR003593">
    <property type="entry name" value="AAA+_ATPase"/>
</dbReference>
<evidence type="ECO:0000256" key="3">
    <source>
        <dbReference type="ARBA" id="ARBA00022741"/>
    </source>
</evidence>
<sequence length="326" mass="36507">MDNTKKQYMVSAKSITKNFQLYANQSEKLKSTFLGNTADANFWALRGLSFDVEPGDVVGIVGTNGSGKSTLLNILSGVIPQTSGTLELNGSIGVVAINEGLNWDLTGRENIRLKQLMMGKTNKEIDEAMPDIIEFSELGEFIDQPVKDYSNGMRAKLGFSIVTHNDPDILIVDEALSVGDSNFSNKALSKIREFIAEKKTIFFVSHDLEQVREFTNKVMWIQYGELRDFGPMQQVTDEYEAFVKKLNAMSDEERDSFVSDQKHNQQIFTLAQLQDKLSLKGHNKEDVEARTAIRSFQGFKALPLYSALVVLFGLMALVVYNYLLKG</sequence>
<evidence type="ECO:0000256" key="1">
    <source>
        <dbReference type="ARBA" id="ARBA00005417"/>
    </source>
</evidence>
<dbReference type="PROSITE" id="PS50893">
    <property type="entry name" value="ABC_TRANSPORTER_2"/>
    <property type="match status" value="1"/>
</dbReference>
<feature type="domain" description="ABC transporter" evidence="6">
    <location>
        <begin position="29"/>
        <end position="248"/>
    </location>
</feature>
<keyword evidence="5" id="KW-0812">Transmembrane</keyword>
<dbReference type="GO" id="GO:0140359">
    <property type="term" value="F:ABC-type transporter activity"/>
    <property type="evidence" value="ECO:0007669"/>
    <property type="project" value="InterPro"/>
</dbReference>
<dbReference type="InterPro" id="IPR027417">
    <property type="entry name" value="P-loop_NTPase"/>
</dbReference>
<keyword evidence="5" id="KW-1133">Transmembrane helix</keyword>
<name>A0A1X0VDN9_LEUPS</name>
<accession>A0A1X0VDN9</accession>
<protein>
    <submittedName>
        <fullName evidence="7">Teichoic acid ABC transporter ATP-binding protein</fullName>
    </submittedName>
</protein>
<dbReference type="InterPro" id="IPR003439">
    <property type="entry name" value="ABC_transporter-like_ATP-bd"/>
</dbReference>
<keyword evidence="2" id="KW-0813">Transport</keyword>
<dbReference type="STRING" id="33968.BMS77_04450"/>
<dbReference type="CDD" id="cd03220">
    <property type="entry name" value="ABC_KpsT_Wzt"/>
    <property type="match status" value="1"/>
</dbReference>
<reference evidence="7 8" key="1">
    <citation type="journal article" date="2017" name="Front. Microbiol.">
        <title>Genomic Characterization of Dairy Associated Leuconostoc Species and Diversity of Leuconostocs in Undefined Mixed Mesophilic Starter Cultures.</title>
        <authorList>
            <person name="Frantzen C.A."/>
            <person name="Kot W."/>
            <person name="Pedersen T.B."/>
            <person name="Ardo Y.M."/>
            <person name="Broadbent J.R."/>
            <person name="Neve H."/>
            <person name="Hansen L.H."/>
            <person name="Dal Bello F."/>
            <person name="Ostlie H.M."/>
            <person name="Kleppen H.P."/>
            <person name="Vogensen F.K."/>
            <person name="Holo H."/>
        </authorList>
    </citation>
    <scope>NUCLEOTIDE SEQUENCE [LARGE SCALE GENOMIC DNA]</scope>
    <source>
        <strain evidence="7 8">LMGCF08</strain>
    </source>
</reference>
<dbReference type="Proteomes" id="UP000192288">
    <property type="component" value="Unassembled WGS sequence"/>
</dbReference>
<dbReference type="InterPro" id="IPR015860">
    <property type="entry name" value="ABC_transpr_TagH-like"/>
</dbReference>
<gene>
    <name evidence="7" type="ORF">BMR96_05300</name>
</gene>
<dbReference type="GO" id="GO:0016887">
    <property type="term" value="F:ATP hydrolysis activity"/>
    <property type="evidence" value="ECO:0007669"/>
    <property type="project" value="InterPro"/>
</dbReference>
<evidence type="ECO:0000313" key="8">
    <source>
        <dbReference type="Proteomes" id="UP000192288"/>
    </source>
</evidence>
<proteinExistence type="inferred from homology"/>
<dbReference type="EMBL" id="MPLS01000014">
    <property type="protein sequence ID" value="ORI97818.1"/>
    <property type="molecule type" value="Genomic_DNA"/>
</dbReference>
<dbReference type="InterPro" id="IPR050683">
    <property type="entry name" value="Bact_Polysacc_Export_ATP-bd"/>
</dbReference>
<evidence type="ECO:0000256" key="5">
    <source>
        <dbReference type="SAM" id="Phobius"/>
    </source>
</evidence>
<keyword evidence="5" id="KW-0472">Membrane</keyword>
<dbReference type="SUPFAM" id="SSF52540">
    <property type="entry name" value="P-loop containing nucleoside triphosphate hydrolases"/>
    <property type="match status" value="1"/>
</dbReference>
<dbReference type="Gene3D" id="3.40.50.300">
    <property type="entry name" value="P-loop containing nucleotide triphosphate hydrolases"/>
    <property type="match status" value="1"/>
</dbReference>
<dbReference type="RefSeq" id="WP_080519148.1">
    <property type="nucleotide sequence ID" value="NZ_MPLS01000014.1"/>
</dbReference>
<dbReference type="AlphaFoldDB" id="A0A1X0VDN9"/>
<comment type="caution">
    <text evidence="7">The sequence shown here is derived from an EMBL/GenBank/DDBJ whole genome shotgun (WGS) entry which is preliminary data.</text>
</comment>
<keyword evidence="4 7" id="KW-0067">ATP-binding</keyword>
<dbReference type="Pfam" id="PF00005">
    <property type="entry name" value="ABC_tran"/>
    <property type="match status" value="1"/>
</dbReference>
<evidence type="ECO:0000256" key="2">
    <source>
        <dbReference type="ARBA" id="ARBA00022448"/>
    </source>
</evidence>
<keyword evidence="3" id="KW-0547">Nucleotide-binding</keyword>
<evidence type="ECO:0000313" key="7">
    <source>
        <dbReference type="EMBL" id="ORI97818.1"/>
    </source>
</evidence>
<comment type="similarity">
    <text evidence="1">Belongs to the ABC transporter superfamily.</text>
</comment>